<evidence type="ECO:0000313" key="1">
    <source>
        <dbReference type="EMBL" id="CDX02148.1"/>
    </source>
</evidence>
<dbReference type="AlphaFoldDB" id="A0A098AZZ5"/>
<protein>
    <submittedName>
        <fullName evidence="1">Uncharacterized protein</fullName>
    </submittedName>
</protein>
<dbReference type="PATRIC" id="fig|49338.4.peg.2436"/>
<gene>
    <name evidence="1" type="ORF">DPCES_2261</name>
</gene>
<name>A0A098AZZ5_DESHA</name>
<reference evidence="1" key="1">
    <citation type="submission" date="2014-07" db="EMBL/GenBank/DDBJ databases">
        <authorList>
            <person name="Hornung V.Bastian."/>
        </authorList>
    </citation>
    <scope>NUCLEOTIDE SEQUENCE</scope>
    <source>
        <strain evidence="1">PCE-S</strain>
    </source>
</reference>
<dbReference type="EMBL" id="LK996017">
    <property type="protein sequence ID" value="CDX02148.1"/>
    <property type="molecule type" value="Genomic_DNA"/>
</dbReference>
<accession>A0A098AZZ5</accession>
<organism evidence="1">
    <name type="scientific">Desulfitobacterium hafniense</name>
    <name type="common">Desulfitobacterium frappieri</name>
    <dbReference type="NCBI Taxonomy" id="49338"/>
    <lineage>
        <taxon>Bacteria</taxon>
        <taxon>Bacillati</taxon>
        <taxon>Bacillota</taxon>
        <taxon>Clostridia</taxon>
        <taxon>Eubacteriales</taxon>
        <taxon>Desulfitobacteriaceae</taxon>
        <taxon>Desulfitobacterium</taxon>
    </lineage>
</organism>
<dbReference type="RefSeq" id="WP_208925657.1">
    <property type="nucleotide sequence ID" value="NZ_LK996017.1"/>
</dbReference>
<sequence>MGEYVREEVYPIIQGLDLYLAKGKAISYNSSSFNQLKLNLREYELYFNERRCENFDMVGTYRPYHFNSENFGLYLYAEMFGMYLLSILRQTAMTLREAHTLALDSVLTHVSFHYLIERYCILLDDVGRNNEGLYPAYKRKIYSQTWGTQDCLEETLANAFVLKAHPYWTDKQKDYIQSVYARQREGYIQAHNLNPEHYQELYGLLESQLKGQRSAHEVPSLYDFVHKNLPFRFIGLPVYLVNDCGKLEEFIQIVELLFPQI</sequence>
<proteinExistence type="predicted"/>